<dbReference type="WBParaSite" id="Minc3s00539g13957">
    <property type="protein sequence ID" value="Minc3s00539g13957"/>
    <property type="gene ID" value="Minc3s00539g13957"/>
</dbReference>
<evidence type="ECO:0000313" key="2">
    <source>
        <dbReference type="WBParaSite" id="Minc3s00539g13957"/>
    </source>
</evidence>
<keyword evidence="1" id="KW-1185">Reference proteome</keyword>
<dbReference type="AlphaFoldDB" id="A0A914LHT8"/>
<name>A0A914LHT8_MELIC</name>
<proteinExistence type="predicted"/>
<accession>A0A914LHT8</accession>
<reference evidence="2" key="1">
    <citation type="submission" date="2022-11" db="UniProtKB">
        <authorList>
            <consortium name="WormBaseParasite"/>
        </authorList>
    </citation>
    <scope>IDENTIFICATION</scope>
</reference>
<evidence type="ECO:0000313" key="1">
    <source>
        <dbReference type="Proteomes" id="UP000887563"/>
    </source>
</evidence>
<organism evidence="1 2">
    <name type="scientific">Meloidogyne incognita</name>
    <name type="common">Southern root-knot nematode worm</name>
    <name type="synonym">Oxyuris incognita</name>
    <dbReference type="NCBI Taxonomy" id="6306"/>
    <lineage>
        <taxon>Eukaryota</taxon>
        <taxon>Metazoa</taxon>
        <taxon>Ecdysozoa</taxon>
        <taxon>Nematoda</taxon>
        <taxon>Chromadorea</taxon>
        <taxon>Rhabditida</taxon>
        <taxon>Tylenchina</taxon>
        <taxon>Tylenchomorpha</taxon>
        <taxon>Tylenchoidea</taxon>
        <taxon>Meloidogynidae</taxon>
        <taxon>Meloidogyninae</taxon>
        <taxon>Meloidogyne</taxon>
        <taxon>Meloidogyne incognita group</taxon>
    </lineage>
</organism>
<protein>
    <submittedName>
        <fullName evidence="2">Uncharacterized protein</fullName>
    </submittedName>
</protein>
<dbReference type="Proteomes" id="UP000887563">
    <property type="component" value="Unplaced"/>
</dbReference>
<sequence>MFTYPDIYPRIFDNRIDGSLYKHCNYCNKCVKRKYIHCKKCFKCHLKERCCYIFKND</sequence>